<organism evidence="1 2">
    <name type="scientific">Phyllotreta striolata</name>
    <name type="common">Striped flea beetle</name>
    <name type="synonym">Crioceris striolata</name>
    <dbReference type="NCBI Taxonomy" id="444603"/>
    <lineage>
        <taxon>Eukaryota</taxon>
        <taxon>Metazoa</taxon>
        <taxon>Ecdysozoa</taxon>
        <taxon>Arthropoda</taxon>
        <taxon>Hexapoda</taxon>
        <taxon>Insecta</taxon>
        <taxon>Pterygota</taxon>
        <taxon>Neoptera</taxon>
        <taxon>Endopterygota</taxon>
        <taxon>Coleoptera</taxon>
        <taxon>Polyphaga</taxon>
        <taxon>Cucujiformia</taxon>
        <taxon>Chrysomeloidea</taxon>
        <taxon>Chrysomelidae</taxon>
        <taxon>Galerucinae</taxon>
        <taxon>Alticini</taxon>
        <taxon>Phyllotreta</taxon>
    </lineage>
</organism>
<protein>
    <submittedName>
        <fullName evidence="1">Uncharacterized protein</fullName>
    </submittedName>
</protein>
<accession>A0A9N9TF12</accession>
<evidence type="ECO:0000313" key="2">
    <source>
        <dbReference type="Proteomes" id="UP001153712"/>
    </source>
</evidence>
<gene>
    <name evidence="1" type="ORF">PHYEVI_LOCUS338</name>
</gene>
<sequence length="48" mass="5516">MACLFPTDFHVLNEFDSIAFLGQGFRLRSRPLNLRIKKAPFFIITATT</sequence>
<proteinExistence type="predicted"/>
<evidence type="ECO:0000313" key="1">
    <source>
        <dbReference type="EMBL" id="CAG9853871.1"/>
    </source>
</evidence>
<name>A0A9N9TF12_PHYSR</name>
<dbReference type="AlphaFoldDB" id="A0A9N9TF12"/>
<dbReference type="EMBL" id="OU900094">
    <property type="protein sequence ID" value="CAG9853871.1"/>
    <property type="molecule type" value="Genomic_DNA"/>
</dbReference>
<keyword evidence="2" id="KW-1185">Reference proteome</keyword>
<reference evidence="1" key="1">
    <citation type="submission" date="2022-01" db="EMBL/GenBank/DDBJ databases">
        <authorList>
            <person name="King R."/>
        </authorList>
    </citation>
    <scope>NUCLEOTIDE SEQUENCE</scope>
</reference>
<dbReference type="Proteomes" id="UP001153712">
    <property type="component" value="Chromosome 1"/>
</dbReference>